<protein>
    <recommendedName>
        <fullName evidence="3">SWIM-type domain-containing protein</fullName>
    </recommendedName>
</protein>
<reference evidence="1 2" key="1">
    <citation type="submission" date="2021-01" db="EMBL/GenBank/DDBJ databases">
        <title>Whole genome shotgun sequence of Verrucosispora qiuiae NBRC 106684.</title>
        <authorList>
            <person name="Komaki H."/>
            <person name="Tamura T."/>
        </authorList>
    </citation>
    <scope>NUCLEOTIDE SEQUENCE [LARGE SCALE GENOMIC DNA]</scope>
    <source>
        <strain evidence="1 2">NBRC 106684</strain>
    </source>
</reference>
<name>A0ABQ4JMU8_9ACTN</name>
<evidence type="ECO:0000313" key="1">
    <source>
        <dbReference type="EMBL" id="GIJ30780.1"/>
    </source>
</evidence>
<evidence type="ECO:0008006" key="3">
    <source>
        <dbReference type="Google" id="ProtNLM"/>
    </source>
</evidence>
<accession>A0ABQ4JMU8</accession>
<organism evidence="1 2">
    <name type="scientific">Micromonospora qiuiae</name>
    <dbReference type="NCBI Taxonomy" id="502268"/>
    <lineage>
        <taxon>Bacteria</taxon>
        <taxon>Bacillati</taxon>
        <taxon>Actinomycetota</taxon>
        <taxon>Actinomycetes</taxon>
        <taxon>Micromonosporales</taxon>
        <taxon>Micromonosporaceae</taxon>
        <taxon>Micromonospora</taxon>
    </lineage>
</organism>
<dbReference type="Proteomes" id="UP000653076">
    <property type="component" value="Unassembled WGS sequence"/>
</dbReference>
<proteinExistence type="predicted"/>
<comment type="caution">
    <text evidence="1">The sequence shown here is derived from an EMBL/GenBank/DDBJ whole genome shotgun (WGS) entry which is preliminary data.</text>
</comment>
<evidence type="ECO:0000313" key="2">
    <source>
        <dbReference type="Proteomes" id="UP000653076"/>
    </source>
</evidence>
<dbReference type="RefSeq" id="WP_239098773.1">
    <property type="nucleotide sequence ID" value="NZ_BOPC01000146.1"/>
</dbReference>
<gene>
    <name evidence="1" type="ORF">Vqi01_59420</name>
</gene>
<sequence length="298" mass="31739">MAVRIDVEAFRDSIPMEVGEIAARLLTESSVGELEPAGGGVQAVVRDHDVVFQPWVGIVDGIFTGDCDCGIAGEDLCAHGVATALTAFDAGVAFSGAATPPGDAVPVEPDHAHYLQAVQRLSPRQLADLVAGHAARDRLFATLLLAEAGMLDAADTSGLADFGAAVRDASQATADSRWQISDVEAAGHRLAAEVQILCARPAIPTALDLVEEAILVWDELSGHLRDAYHIARTEPEEIAEPIVNAHRDLCERLDLDPDEIAQRLNQLLARCHHDTVDVDMYADLLGEHADAISPSARW</sequence>
<keyword evidence="2" id="KW-1185">Reference proteome</keyword>
<dbReference type="EMBL" id="BOPC01000146">
    <property type="protein sequence ID" value="GIJ30780.1"/>
    <property type="molecule type" value="Genomic_DNA"/>
</dbReference>